<proteinExistence type="predicted"/>
<dbReference type="RefSeq" id="WP_046305882.1">
    <property type="nucleotide sequence ID" value="NZ_BMCV01000004.1"/>
</dbReference>
<accession>A0A0F4LV21</accession>
<evidence type="ECO:0000313" key="3">
    <source>
        <dbReference type="Proteomes" id="UP000033682"/>
    </source>
</evidence>
<gene>
    <name evidence="2" type="ORF">JF72_01200</name>
</gene>
<dbReference type="PATRIC" id="fig|303541.3.peg.263"/>
<organism evidence="2 3">
    <name type="scientific">Lactobacillus apis</name>
    <dbReference type="NCBI Taxonomy" id="303541"/>
    <lineage>
        <taxon>Bacteria</taxon>
        <taxon>Bacillati</taxon>
        <taxon>Bacillota</taxon>
        <taxon>Bacilli</taxon>
        <taxon>Lactobacillales</taxon>
        <taxon>Lactobacillaceae</taxon>
        <taxon>Lactobacillus</taxon>
    </lineage>
</organism>
<dbReference type="KEGG" id="lapi:DKL56_00630"/>
<protein>
    <submittedName>
        <fullName evidence="2">Uncharacterized protein</fullName>
    </submittedName>
</protein>
<dbReference type="EMBL" id="JXLG01000003">
    <property type="protein sequence ID" value="KJY62139.1"/>
    <property type="molecule type" value="Genomic_DNA"/>
</dbReference>
<dbReference type="GeneID" id="78159672"/>
<keyword evidence="1" id="KW-0472">Membrane</keyword>
<feature type="transmembrane region" description="Helical" evidence="1">
    <location>
        <begin position="59"/>
        <end position="81"/>
    </location>
</feature>
<feature type="transmembrane region" description="Helical" evidence="1">
    <location>
        <begin position="6"/>
        <end position="24"/>
    </location>
</feature>
<feature type="transmembrane region" description="Helical" evidence="1">
    <location>
        <begin position="36"/>
        <end position="53"/>
    </location>
</feature>
<keyword evidence="3" id="KW-1185">Reference proteome</keyword>
<evidence type="ECO:0000256" key="1">
    <source>
        <dbReference type="SAM" id="Phobius"/>
    </source>
</evidence>
<dbReference type="OrthoDB" id="2303391at2"/>
<reference evidence="2 3" key="1">
    <citation type="submission" date="2015-01" db="EMBL/GenBank/DDBJ databases">
        <title>Comparative genomics of the lactic acid bacteria isolated from the honey bee gut.</title>
        <authorList>
            <person name="Ellegaard K.M."/>
            <person name="Tamarit D."/>
            <person name="Javelind E."/>
            <person name="Olofsson T."/>
            <person name="Andersson S.G."/>
            <person name="Vasquez A."/>
        </authorList>
    </citation>
    <scope>NUCLEOTIDE SEQUENCE [LARGE SCALE GENOMIC DNA]</scope>
    <source>
        <strain evidence="2 3">Hma11</strain>
    </source>
</reference>
<comment type="caution">
    <text evidence="2">The sequence shown here is derived from an EMBL/GenBank/DDBJ whole genome shotgun (WGS) entry which is preliminary data.</text>
</comment>
<sequence>MASFYLIMDAILLGYTCYSWYWQANINLRGHYRSSSIIWAIIFIWIGFAWQLLEKGDPGIAIFLAIILLMSIIDGFTGFASKRVVVSGYFRRTVPYSEIALVTLIKVPNPKKNAVICIITTQKNRQYYLQFSTGVAQIVETIKSYAHNSIRIEIQDIL</sequence>
<dbReference type="Proteomes" id="UP000033682">
    <property type="component" value="Unassembled WGS sequence"/>
</dbReference>
<dbReference type="HOGENOM" id="CLU_134977_0_0_9"/>
<name>A0A0F4LV21_9LACO</name>
<dbReference type="AlphaFoldDB" id="A0A0F4LV21"/>
<evidence type="ECO:0000313" key="2">
    <source>
        <dbReference type="EMBL" id="KJY62139.1"/>
    </source>
</evidence>
<dbReference type="STRING" id="303541.JF72_01200"/>
<keyword evidence="1" id="KW-0812">Transmembrane</keyword>
<keyword evidence="1" id="KW-1133">Transmembrane helix</keyword>